<proteinExistence type="predicted"/>
<evidence type="ECO:0000313" key="3">
    <source>
        <dbReference type="Proteomes" id="UP000324832"/>
    </source>
</evidence>
<dbReference type="AlphaFoldDB" id="A0A5E4QRM1"/>
<reference evidence="2 3" key="1">
    <citation type="submission" date="2017-07" db="EMBL/GenBank/DDBJ databases">
        <authorList>
            <person name="Talla V."/>
            <person name="Backstrom N."/>
        </authorList>
    </citation>
    <scope>NUCLEOTIDE SEQUENCE [LARGE SCALE GENOMIC DNA]</scope>
</reference>
<sequence length="160" mass="17444">MKTALLFELILPLALSQAFPNTDDASSVNLITVNEITEPIKPCIDKKRAWTGGSGRKSGVLPFPFGNNDALGQGDVGQFLVGGIQNPMYIPPYYMHRDIRKFPNIQINTAPVSNGYSMMHGIQDIPMDVVDLVRGNLSPANGGGRLRFGPVGFMLDHRFG</sequence>
<keyword evidence="1" id="KW-0732">Signal</keyword>
<feature type="chain" id="PRO_5022711504" evidence="1">
    <location>
        <begin position="19"/>
        <end position="160"/>
    </location>
</feature>
<evidence type="ECO:0000256" key="1">
    <source>
        <dbReference type="SAM" id="SignalP"/>
    </source>
</evidence>
<accession>A0A5E4QRM1</accession>
<organism evidence="2 3">
    <name type="scientific">Leptidea sinapis</name>
    <dbReference type="NCBI Taxonomy" id="189913"/>
    <lineage>
        <taxon>Eukaryota</taxon>
        <taxon>Metazoa</taxon>
        <taxon>Ecdysozoa</taxon>
        <taxon>Arthropoda</taxon>
        <taxon>Hexapoda</taxon>
        <taxon>Insecta</taxon>
        <taxon>Pterygota</taxon>
        <taxon>Neoptera</taxon>
        <taxon>Endopterygota</taxon>
        <taxon>Lepidoptera</taxon>
        <taxon>Glossata</taxon>
        <taxon>Ditrysia</taxon>
        <taxon>Papilionoidea</taxon>
        <taxon>Pieridae</taxon>
        <taxon>Dismorphiinae</taxon>
        <taxon>Leptidea</taxon>
    </lineage>
</organism>
<evidence type="ECO:0000313" key="2">
    <source>
        <dbReference type="EMBL" id="VVD00335.1"/>
    </source>
</evidence>
<protein>
    <submittedName>
        <fullName evidence="2">Uncharacterized protein</fullName>
    </submittedName>
</protein>
<keyword evidence="3" id="KW-1185">Reference proteome</keyword>
<dbReference type="Proteomes" id="UP000324832">
    <property type="component" value="Unassembled WGS sequence"/>
</dbReference>
<name>A0A5E4QRM1_9NEOP</name>
<dbReference type="EMBL" id="FZQP02004634">
    <property type="protein sequence ID" value="VVD00335.1"/>
    <property type="molecule type" value="Genomic_DNA"/>
</dbReference>
<gene>
    <name evidence="2" type="ORF">LSINAPIS_LOCUS10998</name>
</gene>
<feature type="signal peptide" evidence="1">
    <location>
        <begin position="1"/>
        <end position="18"/>
    </location>
</feature>